<dbReference type="GO" id="GO:0005886">
    <property type="term" value="C:plasma membrane"/>
    <property type="evidence" value="ECO:0007669"/>
    <property type="project" value="UniProtKB-SubCell"/>
</dbReference>
<dbReference type="PANTHER" id="PTHR43670:SF118">
    <property type="entry name" value="HSP20_ALPHA CRYSTALLIN FAMILY PROTEIN"/>
    <property type="match status" value="1"/>
</dbReference>
<evidence type="ECO:0000256" key="2">
    <source>
        <dbReference type="ARBA" id="ARBA00022475"/>
    </source>
</evidence>
<evidence type="ECO:0000259" key="8">
    <source>
        <dbReference type="PROSITE" id="PS01031"/>
    </source>
</evidence>
<dbReference type="STRING" id="1088818.A0A2I0A5T8"/>
<keyword evidence="9" id="KW-0346">Stress response</keyword>
<proteinExistence type="inferred from homology"/>
<evidence type="ECO:0000256" key="6">
    <source>
        <dbReference type="SAM" id="MobiDB-lite"/>
    </source>
</evidence>
<feature type="compositionally biased region" description="Basic and acidic residues" evidence="6">
    <location>
        <begin position="126"/>
        <end position="145"/>
    </location>
</feature>
<dbReference type="InterPro" id="IPR008978">
    <property type="entry name" value="HSP20-like_chaperone"/>
</dbReference>
<dbReference type="OrthoDB" id="1431247at2759"/>
<evidence type="ECO:0000256" key="1">
    <source>
        <dbReference type="ARBA" id="ARBA00004162"/>
    </source>
</evidence>
<dbReference type="GO" id="GO:0006952">
    <property type="term" value="P:defense response"/>
    <property type="evidence" value="ECO:0007669"/>
    <property type="project" value="UniProtKB-KW"/>
</dbReference>
<keyword evidence="7" id="KW-0812">Transmembrane</keyword>
<dbReference type="SUPFAM" id="SSF49764">
    <property type="entry name" value="HSP20-like chaperones"/>
    <property type="match status" value="1"/>
</dbReference>
<dbReference type="Proteomes" id="UP000236161">
    <property type="component" value="Unassembled WGS sequence"/>
</dbReference>
<protein>
    <submittedName>
        <fullName evidence="9">22.0 kDa heat shock protein</fullName>
    </submittedName>
</protein>
<keyword evidence="10" id="KW-1185">Reference proteome</keyword>
<dbReference type="EMBL" id="KZ452015">
    <property type="protein sequence ID" value="PKA50909.1"/>
    <property type="molecule type" value="Genomic_DNA"/>
</dbReference>
<dbReference type="GO" id="GO:0034605">
    <property type="term" value="P:cellular response to heat"/>
    <property type="evidence" value="ECO:0007669"/>
    <property type="project" value="TreeGrafter"/>
</dbReference>
<dbReference type="Gene3D" id="2.60.40.790">
    <property type="match status" value="1"/>
</dbReference>
<feature type="domain" description="SHSP" evidence="8">
    <location>
        <begin position="10"/>
        <end position="116"/>
    </location>
</feature>
<name>A0A2I0A5T8_9ASPA</name>
<dbReference type="PANTHER" id="PTHR43670">
    <property type="entry name" value="HEAT SHOCK PROTEIN 26"/>
    <property type="match status" value="1"/>
</dbReference>
<comment type="similarity">
    <text evidence="4 5">Belongs to the small heat shock protein (HSP20) family.</text>
</comment>
<dbReference type="Pfam" id="PF00011">
    <property type="entry name" value="HSP20"/>
    <property type="match status" value="1"/>
</dbReference>
<keyword evidence="2" id="KW-1003">Cell membrane</keyword>
<organism evidence="9 10">
    <name type="scientific">Apostasia shenzhenica</name>
    <dbReference type="NCBI Taxonomy" id="1088818"/>
    <lineage>
        <taxon>Eukaryota</taxon>
        <taxon>Viridiplantae</taxon>
        <taxon>Streptophyta</taxon>
        <taxon>Embryophyta</taxon>
        <taxon>Tracheophyta</taxon>
        <taxon>Spermatophyta</taxon>
        <taxon>Magnoliopsida</taxon>
        <taxon>Liliopsida</taxon>
        <taxon>Asparagales</taxon>
        <taxon>Orchidaceae</taxon>
        <taxon>Apostasioideae</taxon>
        <taxon>Apostasia</taxon>
    </lineage>
</organism>
<evidence type="ECO:0000256" key="5">
    <source>
        <dbReference type="RuleBase" id="RU003616"/>
    </source>
</evidence>
<dbReference type="AlphaFoldDB" id="A0A2I0A5T8"/>
<evidence type="ECO:0000256" key="4">
    <source>
        <dbReference type="PROSITE-ProRule" id="PRU00285"/>
    </source>
</evidence>
<feature type="transmembrane region" description="Helical" evidence="7">
    <location>
        <begin position="181"/>
        <end position="202"/>
    </location>
</feature>
<reference evidence="9 10" key="1">
    <citation type="journal article" date="2017" name="Nature">
        <title>The Apostasia genome and the evolution of orchids.</title>
        <authorList>
            <person name="Zhang G.Q."/>
            <person name="Liu K.W."/>
            <person name="Li Z."/>
            <person name="Lohaus R."/>
            <person name="Hsiao Y.Y."/>
            <person name="Niu S.C."/>
            <person name="Wang J.Y."/>
            <person name="Lin Y.C."/>
            <person name="Xu Q."/>
            <person name="Chen L.J."/>
            <person name="Yoshida K."/>
            <person name="Fujiwara S."/>
            <person name="Wang Z.W."/>
            <person name="Zhang Y.Q."/>
            <person name="Mitsuda N."/>
            <person name="Wang M."/>
            <person name="Liu G.H."/>
            <person name="Pecoraro L."/>
            <person name="Huang H.X."/>
            <person name="Xiao X.J."/>
            <person name="Lin M."/>
            <person name="Wu X.Y."/>
            <person name="Wu W.L."/>
            <person name="Chen Y.Y."/>
            <person name="Chang S.B."/>
            <person name="Sakamoto S."/>
            <person name="Ohme-Takagi M."/>
            <person name="Yagi M."/>
            <person name="Zeng S.J."/>
            <person name="Shen C.Y."/>
            <person name="Yeh C.M."/>
            <person name="Luo Y.B."/>
            <person name="Tsai W.C."/>
            <person name="Van de Peer Y."/>
            <person name="Liu Z.J."/>
        </authorList>
    </citation>
    <scope>NUCLEOTIDE SEQUENCE [LARGE SCALE GENOMIC DNA]</scope>
    <source>
        <strain evidence="10">cv. Shenzhen</strain>
        <tissue evidence="9">Stem</tissue>
    </source>
</reference>
<keyword evidence="7" id="KW-0472">Membrane</keyword>
<feature type="compositionally biased region" description="Basic and acidic residues" evidence="6">
    <location>
        <begin position="159"/>
        <end position="169"/>
    </location>
</feature>
<accession>A0A2I0A5T8</accession>
<evidence type="ECO:0000313" key="10">
    <source>
        <dbReference type="Proteomes" id="UP000236161"/>
    </source>
</evidence>
<keyword evidence="3" id="KW-0611">Plant defense</keyword>
<evidence type="ECO:0000313" key="9">
    <source>
        <dbReference type="EMBL" id="PKA50909.1"/>
    </source>
</evidence>
<comment type="subcellular location">
    <subcellularLocation>
        <location evidence="1">Cell membrane</location>
        <topology evidence="1">Single-pass membrane protein</topology>
    </subcellularLocation>
</comment>
<dbReference type="InterPro" id="IPR002068">
    <property type="entry name" value="A-crystallin/Hsp20_dom"/>
</dbReference>
<evidence type="ECO:0000256" key="3">
    <source>
        <dbReference type="ARBA" id="ARBA00022821"/>
    </source>
</evidence>
<sequence>MASTSPILPRSYVDFEPRAEWLKSNETDTIMIDVAGFRKDQLKVLISTAGVLKISGERPIEGNHWSRFICNFNISRDCNVREIQAKFDADEGLLFVILPKSVPRTSPAPPLQAQDSAAQGVSAAPDGEKEVTKAQQKKTGEEEKGGISGELAAAGYGRGRTEQNGRRETGAVTSAFNKRRLLILSVILGVMVSLGLAIYLSYRLKGL</sequence>
<dbReference type="PROSITE" id="PS01031">
    <property type="entry name" value="SHSP"/>
    <property type="match status" value="1"/>
</dbReference>
<keyword evidence="7" id="KW-1133">Transmembrane helix</keyword>
<feature type="region of interest" description="Disordered" evidence="6">
    <location>
        <begin position="106"/>
        <end position="169"/>
    </location>
</feature>
<gene>
    <name evidence="9" type="primary">HSP22.0</name>
    <name evidence="9" type="ORF">AXF42_Ash007564</name>
</gene>
<evidence type="ECO:0000256" key="7">
    <source>
        <dbReference type="SAM" id="Phobius"/>
    </source>
</evidence>